<dbReference type="STRING" id="42249.A0A317SDS3"/>
<accession>A0A317SDS3</accession>
<proteinExistence type="predicted"/>
<gene>
    <name evidence="1" type="ORF">C7212DRAFT_347946</name>
</gene>
<dbReference type="OrthoDB" id="992776at2759"/>
<comment type="caution">
    <text evidence="1">The sequence shown here is derived from an EMBL/GenBank/DDBJ whole genome shotgun (WGS) entry which is preliminary data.</text>
</comment>
<name>A0A317SDS3_9PEZI</name>
<keyword evidence="2" id="KW-1185">Reference proteome</keyword>
<sequence>MEAEENNNLVRKSFVATNLSREAQHTMKWTIGTVIRHGVQDTVEDGGKIVADYKMAGELSGKAAAMGTSFVAINMPHAPGTLSLLSNIGDISKRSREYKMGPQEWCIAAEAIARLVGKLWRETETGLEVGVDLGVIYCRSPKRLLIEIWSL</sequence>
<dbReference type="AlphaFoldDB" id="A0A317SDS3"/>
<evidence type="ECO:0000313" key="2">
    <source>
        <dbReference type="Proteomes" id="UP000246991"/>
    </source>
</evidence>
<dbReference type="Proteomes" id="UP000246991">
    <property type="component" value="Unassembled WGS sequence"/>
</dbReference>
<evidence type="ECO:0000313" key="1">
    <source>
        <dbReference type="EMBL" id="PWW72573.1"/>
    </source>
</evidence>
<protein>
    <submittedName>
        <fullName evidence="1">Uncharacterized protein</fullName>
    </submittedName>
</protein>
<reference evidence="1 2" key="1">
    <citation type="submission" date="2018-03" db="EMBL/GenBank/DDBJ databases">
        <title>Genomes of Pezizomycetes fungi and the evolution of truffles.</title>
        <authorList>
            <person name="Murat C."/>
            <person name="Payen T."/>
            <person name="Noel B."/>
            <person name="Kuo A."/>
            <person name="Martin F.M."/>
        </authorList>
    </citation>
    <scope>NUCLEOTIDE SEQUENCE [LARGE SCALE GENOMIC DNA]</scope>
    <source>
        <strain evidence="1">091103-1</strain>
    </source>
</reference>
<organism evidence="1 2">
    <name type="scientific">Tuber magnatum</name>
    <name type="common">white Piedmont truffle</name>
    <dbReference type="NCBI Taxonomy" id="42249"/>
    <lineage>
        <taxon>Eukaryota</taxon>
        <taxon>Fungi</taxon>
        <taxon>Dikarya</taxon>
        <taxon>Ascomycota</taxon>
        <taxon>Pezizomycotina</taxon>
        <taxon>Pezizomycetes</taxon>
        <taxon>Pezizales</taxon>
        <taxon>Tuberaceae</taxon>
        <taxon>Tuber</taxon>
    </lineage>
</organism>
<dbReference type="EMBL" id="PYWC01000102">
    <property type="protein sequence ID" value="PWW72573.1"/>
    <property type="molecule type" value="Genomic_DNA"/>
</dbReference>